<dbReference type="Gene3D" id="3.40.50.1820">
    <property type="entry name" value="alpha/beta hydrolase"/>
    <property type="match status" value="1"/>
</dbReference>
<dbReference type="GO" id="GO:0003824">
    <property type="term" value="F:catalytic activity"/>
    <property type="evidence" value="ECO:0007669"/>
    <property type="project" value="InterPro"/>
</dbReference>
<dbReference type="SUPFAM" id="SSF53474">
    <property type="entry name" value="alpha/beta-Hydrolases"/>
    <property type="match status" value="1"/>
</dbReference>
<reference evidence="3" key="1">
    <citation type="submission" date="2016-11" db="EMBL/GenBank/DDBJ databases">
        <authorList>
            <person name="Varghese N."/>
            <person name="Submissions S."/>
        </authorList>
    </citation>
    <scope>NUCLEOTIDE SEQUENCE [LARGE SCALE GENOMIC DNA]</scope>
    <source>
        <strain evidence="3">DSM 10124</strain>
    </source>
</reference>
<dbReference type="RefSeq" id="WP_027307955.1">
    <property type="nucleotide sequence ID" value="NZ_FQVG01000001.1"/>
</dbReference>
<protein>
    <submittedName>
        <fullName evidence="2">Pimeloyl-ACP methyl ester carboxylesterase</fullName>
    </submittedName>
</protein>
<dbReference type="InterPro" id="IPR050228">
    <property type="entry name" value="Carboxylesterase_BioH"/>
</dbReference>
<proteinExistence type="predicted"/>
<dbReference type="EMBL" id="FQVG01000001">
    <property type="protein sequence ID" value="SHE28102.1"/>
    <property type="molecule type" value="Genomic_DNA"/>
</dbReference>
<accession>A0A1M4S7C8</accession>
<dbReference type="PRINTS" id="PR00111">
    <property type="entry name" value="ABHYDROLASE"/>
</dbReference>
<evidence type="ECO:0000313" key="2">
    <source>
        <dbReference type="EMBL" id="SHE28102.1"/>
    </source>
</evidence>
<dbReference type="Proteomes" id="UP000184423">
    <property type="component" value="Unassembled WGS sequence"/>
</dbReference>
<feature type="domain" description="AB hydrolase-1" evidence="1">
    <location>
        <begin position="21"/>
        <end position="251"/>
    </location>
</feature>
<name>A0A1M4S7C8_9CLOT</name>
<dbReference type="InterPro" id="IPR000639">
    <property type="entry name" value="Epox_hydrolase-like"/>
</dbReference>
<dbReference type="PRINTS" id="PR00412">
    <property type="entry name" value="EPOXHYDRLASE"/>
</dbReference>
<dbReference type="InterPro" id="IPR000073">
    <property type="entry name" value="AB_hydrolase_1"/>
</dbReference>
<dbReference type="InterPro" id="IPR029058">
    <property type="entry name" value="AB_hydrolase_fold"/>
</dbReference>
<dbReference type="Pfam" id="PF00561">
    <property type="entry name" value="Abhydrolase_1"/>
    <property type="match status" value="1"/>
</dbReference>
<organism evidence="2 3">
    <name type="scientific">Caloramator proteoclasticus DSM 10124</name>
    <dbReference type="NCBI Taxonomy" id="1121262"/>
    <lineage>
        <taxon>Bacteria</taxon>
        <taxon>Bacillati</taxon>
        <taxon>Bacillota</taxon>
        <taxon>Clostridia</taxon>
        <taxon>Eubacteriales</taxon>
        <taxon>Clostridiaceae</taxon>
        <taxon>Caloramator</taxon>
    </lineage>
</organism>
<evidence type="ECO:0000259" key="1">
    <source>
        <dbReference type="Pfam" id="PF00561"/>
    </source>
</evidence>
<sequence>MPFEIINDKRMYYEVYGEGEPLILLNGIMMSTASWSAFVGVLSKYYRVVLVDLIDQGRSDKGDAFYTQDMHTDMLYELTKRLNIDKFNLLGISYGGEVAMLYALKYQNTLKSLILSNTTAYTTKIMKHIGDAWEYAASLYDTKNFMKATLPYIYSQRFYEENFKWINDRIELFDSLFTKEWYDGFRRAVKSADELNILDRISEIKVPTLIISSELDIITPLYYQLEIKNRIENSRWIEIKEAGHASMYERPNEFALAVIGFLKTAEFDIKIK</sequence>
<dbReference type="PANTHER" id="PTHR43194">
    <property type="entry name" value="HYDROLASE ALPHA/BETA FOLD FAMILY"/>
    <property type="match status" value="1"/>
</dbReference>
<dbReference type="AlphaFoldDB" id="A0A1M4S7C8"/>
<gene>
    <name evidence="2" type="ORF">SAMN02746091_00037</name>
</gene>
<dbReference type="PANTHER" id="PTHR43194:SF2">
    <property type="entry name" value="PEROXISOMAL MEMBRANE PROTEIN LPX1"/>
    <property type="match status" value="1"/>
</dbReference>
<keyword evidence="3" id="KW-1185">Reference proteome</keyword>
<evidence type="ECO:0000313" key="3">
    <source>
        <dbReference type="Proteomes" id="UP000184423"/>
    </source>
</evidence>